<comment type="caution">
    <text evidence="7">The sequence shown here is derived from an EMBL/GenBank/DDBJ whole genome shotgun (WGS) entry which is preliminary data.</text>
</comment>
<keyword evidence="2 5" id="KW-0732">Signal</keyword>
<evidence type="ECO:0000256" key="5">
    <source>
        <dbReference type="SAM" id="SignalP"/>
    </source>
</evidence>
<sequence length="243" mass="25491">MLRTAFLFPLALVAGATAATAQDWTGYYGGVSLGAGFSDDEGIFDLSPSSPALDTAFAPGFSGDFKEGAVGGLHFGYDEQQGNLVYGIVGDVIFADLGDEQQGRSVTPATYTIARDLDTYATLRSRIGYLVTPSTLLYGTAGLAYGDVDFSYSQPGSGATTTTSGGQDDKIGYAAGLGVERKLSDRLSLSAEYLYVNLGGNDYEANLQGGPFSVADPAGGTNARGSDEDFDFHTVQMKLSYRF</sequence>
<name>A0A6L8VCP8_9RHOB</name>
<evidence type="ECO:0000313" key="8">
    <source>
        <dbReference type="Proteomes" id="UP000477083"/>
    </source>
</evidence>
<dbReference type="PANTHER" id="PTHR34001">
    <property type="entry name" value="BLL7405 PROTEIN"/>
    <property type="match status" value="1"/>
</dbReference>
<dbReference type="Proteomes" id="UP000477083">
    <property type="component" value="Unassembled WGS sequence"/>
</dbReference>
<reference evidence="7 8" key="1">
    <citation type="submission" date="2020-01" db="EMBL/GenBank/DDBJ databases">
        <title>Frigidibacter albus SP32T (=CGMCC 1.13995T).</title>
        <authorList>
            <person name="Liao X."/>
        </authorList>
    </citation>
    <scope>NUCLEOTIDE SEQUENCE [LARGE SCALE GENOMIC DNA]</scope>
    <source>
        <strain evidence="7 8">SP32</strain>
    </source>
</reference>
<dbReference type="PANTHER" id="PTHR34001:SF3">
    <property type="entry name" value="BLL7405 PROTEIN"/>
    <property type="match status" value="1"/>
</dbReference>
<evidence type="ECO:0000256" key="3">
    <source>
        <dbReference type="ARBA" id="ARBA00023136"/>
    </source>
</evidence>
<dbReference type="GO" id="GO:0016020">
    <property type="term" value="C:membrane"/>
    <property type="evidence" value="ECO:0007669"/>
    <property type="project" value="UniProtKB-SubCell"/>
</dbReference>
<comment type="similarity">
    <text evidence="4">Belongs to the Omp25/RopB family.</text>
</comment>
<evidence type="ECO:0000256" key="1">
    <source>
        <dbReference type="ARBA" id="ARBA00004370"/>
    </source>
</evidence>
<proteinExistence type="inferred from homology"/>
<accession>A0A6L8VCP8</accession>
<feature type="domain" description="Outer membrane protein beta-barrel" evidence="6">
    <location>
        <begin position="7"/>
        <end position="243"/>
    </location>
</feature>
<organism evidence="7 8">
    <name type="scientific">Frigidibacter albus</name>
    <dbReference type="NCBI Taxonomy" id="1465486"/>
    <lineage>
        <taxon>Bacteria</taxon>
        <taxon>Pseudomonadati</taxon>
        <taxon>Pseudomonadota</taxon>
        <taxon>Alphaproteobacteria</taxon>
        <taxon>Rhodobacterales</taxon>
        <taxon>Paracoccaceae</taxon>
        <taxon>Frigidibacter</taxon>
    </lineage>
</organism>
<dbReference type="InterPro" id="IPR027385">
    <property type="entry name" value="Beta-barrel_OMP"/>
</dbReference>
<keyword evidence="8" id="KW-1185">Reference proteome</keyword>
<feature type="chain" id="PRO_5026862599" evidence="5">
    <location>
        <begin position="22"/>
        <end position="243"/>
    </location>
</feature>
<evidence type="ECO:0000256" key="2">
    <source>
        <dbReference type="ARBA" id="ARBA00022729"/>
    </source>
</evidence>
<evidence type="ECO:0000256" key="4">
    <source>
        <dbReference type="ARBA" id="ARBA00038306"/>
    </source>
</evidence>
<dbReference type="AlphaFoldDB" id="A0A6L8VCP8"/>
<protein>
    <submittedName>
        <fullName evidence="7">Outer membrane beta-barrel protein</fullName>
    </submittedName>
</protein>
<evidence type="ECO:0000313" key="7">
    <source>
        <dbReference type="EMBL" id="MZQ88004.1"/>
    </source>
</evidence>
<dbReference type="Pfam" id="PF13505">
    <property type="entry name" value="OMP_b-brl"/>
    <property type="match status" value="1"/>
</dbReference>
<keyword evidence="3" id="KW-0472">Membrane</keyword>
<dbReference type="Gene3D" id="2.40.160.20">
    <property type="match status" value="1"/>
</dbReference>
<feature type="signal peptide" evidence="5">
    <location>
        <begin position="1"/>
        <end position="21"/>
    </location>
</feature>
<dbReference type="InterPro" id="IPR051692">
    <property type="entry name" value="OMP-like"/>
</dbReference>
<evidence type="ECO:0000259" key="6">
    <source>
        <dbReference type="Pfam" id="PF13505"/>
    </source>
</evidence>
<dbReference type="SUPFAM" id="SSF56925">
    <property type="entry name" value="OMPA-like"/>
    <property type="match status" value="1"/>
</dbReference>
<dbReference type="OrthoDB" id="9815357at2"/>
<dbReference type="EMBL" id="WWNR01000002">
    <property type="protein sequence ID" value="MZQ88004.1"/>
    <property type="molecule type" value="Genomic_DNA"/>
</dbReference>
<comment type="subcellular location">
    <subcellularLocation>
        <location evidence="1">Membrane</location>
    </subcellularLocation>
</comment>
<dbReference type="RefSeq" id="WP_161343196.1">
    <property type="nucleotide sequence ID" value="NZ_BMGW01000002.1"/>
</dbReference>
<gene>
    <name evidence="7" type="ORF">GS660_02685</name>
</gene>
<dbReference type="InterPro" id="IPR011250">
    <property type="entry name" value="OMP/PagP_B-barrel"/>
</dbReference>